<dbReference type="EMBL" id="AZRN01000021">
    <property type="protein sequence ID" value="PNR99495.1"/>
    <property type="molecule type" value="Genomic_DNA"/>
</dbReference>
<evidence type="ECO:0000259" key="9">
    <source>
        <dbReference type="PROSITE" id="PS50109"/>
    </source>
</evidence>
<dbReference type="PROSITE" id="PS50109">
    <property type="entry name" value="HIS_KIN"/>
    <property type="match status" value="1"/>
</dbReference>
<evidence type="ECO:0000313" key="10">
    <source>
        <dbReference type="EMBL" id="PNR99495.1"/>
    </source>
</evidence>
<dbReference type="SMART" id="SM00388">
    <property type="entry name" value="HisKA"/>
    <property type="match status" value="1"/>
</dbReference>
<dbReference type="Gene3D" id="3.30.565.10">
    <property type="entry name" value="Histidine kinase-like ATPase, C-terminal domain"/>
    <property type="match status" value="1"/>
</dbReference>
<dbReference type="EC" id="2.7.13.3" evidence="2"/>
<keyword evidence="5" id="KW-0418">Kinase</keyword>
<evidence type="ECO:0000256" key="5">
    <source>
        <dbReference type="ARBA" id="ARBA00022777"/>
    </source>
</evidence>
<dbReference type="InterPro" id="IPR004358">
    <property type="entry name" value="Sig_transdc_His_kin-like_C"/>
</dbReference>
<dbReference type="InterPro" id="IPR050351">
    <property type="entry name" value="BphY/WalK/GraS-like"/>
</dbReference>
<dbReference type="FunFam" id="3.30.565.10:FF:000006">
    <property type="entry name" value="Sensor histidine kinase WalK"/>
    <property type="match status" value="1"/>
</dbReference>
<dbReference type="PANTHER" id="PTHR45453">
    <property type="entry name" value="PHOSPHATE REGULON SENSOR PROTEIN PHOR"/>
    <property type="match status" value="1"/>
</dbReference>
<dbReference type="InterPro" id="IPR005467">
    <property type="entry name" value="His_kinase_dom"/>
</dbReference>
<evidence type="ECO:0000256" key="1">
    <source>
        <dbReference type="ARBA" id="ARBA00000085"/>
    </source>
</evidence>
<sequence length="426" mass="50553">MVNIYIIVILLLVITNILFIYAYLRKRREENAHQRFKNEIAKSININIKNPVDDFLLHQLNSYIKNLEEKYKSEKYKRRNIFSILDTLSEGIILVSFNQNEIIRVDFANSFAKNIFTTENFVGRSLTEVIDNHNLIELTLKSFKTNKDMEEETSFYYPEKKYFRCQVKSINVENYRVIILLDITKEKNLEDLRREFLTIMSHEMRTPLSVISGYLETILHEPNLNEEIYQPLKKIEEEISRLTRMFNDLLDIERLEKNIGEEKRFVFFNFSNTVKRAFDFFKIVADKMSIEFEEEIEDDLYVFGNEDRLLQVVYNILDNSFKFTALKEKGEKKVWLRLYKNDNNIILEIEDTGIGIPSKELKRIFDLFYRVDKSRSRQVPGLGIGLYIVKTILDNHNARIYLDSEENNGTLFQVILPLKTSIETEA</sequence>
<feature type="transmembrane region" description="Helical" evidence="8">
    <location>
        <begin position="6"/>
        <end position="24"/>
    </location>
</feature>
<dbReference type="GO" id="GO:0000155">
    <property type="term" value="F:phosphorelay sensor kinase activity"/>
    <property type="evidence" value="ECO:0007669"/>
    <property type="project" value="InterPro"/>
</dbReference>
<protein>
    <recommendedName>
        <fullName evidence="2">histidine kinase</fullName>
        <ecNumber evidence="2">2.7.13.3</ecNumber>
    </recommendedName>
</protein>
<dbReference type="InterPro" id="IPR003594">
    <property type="entry name" value="HATPase_dom"/>
</dbReference>
<dbReference type="FunFam" id="1.10.287.130:FF:000001">
    <property type="entry name" value="Two-component sensor histidine kinase"/>
    <property type="match status" value="1"/>
</dbReference>
<dbReference type="InterPro" id="IPR036890">
    <property type="entry name" value="HATPase_C_sf"/>
</dbReference>
<dbReference type="CDD" id="cd00075">
    <property type="entry name" value="HATPase"/>
    <property type="match status" value="1"/>
</dbReference>
<organism evidence="10 11">
    <name type="scientific">Petrotoga mexicana DSM 14811</name>
    <dbReference type="NCBI Taxonomy" id="1122954"/>
    <lineage>
        <taxon>Bacteria</taxon>
        <taxon>Thermotogati</taxon>
        <taxon>Thermotogota</taxon>
        <taxon>Thermotogae</taxon>
        <taxon>Petrotogales</taxon>
        <taxon>Petrotogaceae</taxon>
        <taxon>Petrotoga</taxon>
    </lineage>
</organism>
<proteinExistence type="predicted"/>
<dbReference type="AlphaFoldDB" id="A0A2K1P9L8"/>
<dbReference type="PRINTS" id="PR00344">
    <property type="entry name" value="BCTRLSENSOR"/>
</dbReference>
<evidence type="ECO:0000256" key="6">
    <source>
        <dbReference type="ARBA" id="ARBA00023012"/>
    </source>
</evidence>
<dbReference type="Gene3D" id="1.10.287.130">
    <property type="match status" value="1"/>
</dbReference>
<dbReference type="Pfam" id="PF02518">
    <property type="entry name" value="HATPase_c"/>
    <property type="match status" value="1"/>
</dbReference>
<keyword evidence="4" id="KW-0808">Transferase</keyword>
<dbReference type="Proteomes" id="UP000236604">
    <property type="component" value="Unassembled WGS sequence"/>
</dbReference>
<gene>
    <name evidence="10" type="ORF">X927_05805</name>
</gene>
<dbReference type="InterPro" id="IPR036097">
    <property type="entry name" value="HisK_dim/P_sf"/>
</dbReference>
<keyword evidence="7 8" id="KW-0472">Membrane</keyword>
<evidence type="ECO:0000256" key="8">
    <source>
        <dbReference type="SAM" id="Phobius"/>
    </source>
</evidence>
<name>A0A2K1P9L8_9BACT</name>
<dbReference type="GO" id="GO:0005886">
    <property type="term" value="C:plasma membrane"/>
    <property type="evidence" value="ECO:0007669"/>
    <property type="project" value="TreeGrafter"/>
</dbReference>
<keyword evidence="11" id="KW-1185">Reference proteome</keyword>
<feature type="domain" description="Histidine kinase" evidence="9">
    <location>
        <begin position="199"/>
        <end position="420"/>
    </location>
</feature>
<keyword evidence="3" id="KW-0597">Phosphoprotein</keyword>
<evidence type="ECO:0000256" key="7">
    <source>
        <dbReference type="ARBA" id="ARBA00023136"/>
    </source>
</evidence>
<evidence type="ECO:0000313" key="11">
    <source>
        <dbReference type="Proteomes" id="UP000236604"/>
    </source>
</evidence>
<evidence type="ECO:0000256" key="2">
    <source>
        <dbReference type="ARBA" id="ARBA00012438"/>
    </source>
</evidence>
<dbReference type="PANTHER" id="PTHR45453:SF1">
    <property type="entry name" value="PHOSPHATE REGULON SENSOR PROTEIN PHOR"/>
    <property type="match status" value="1"/>
</dbReference>
<keyword evidence="8" id="KW-0812">Transmembrane</keyword>
<comment type="catalytic activity">
    <reaction evidence="1">
        <text>ATP + protein L-histidine = ADP + protein N-phospho-L-histidine.</text>
        <dbReference type="EC" id="2.7.13.3"/>
    </reaction>
</comment>
<dbReference type="GO" id="GO:0004721">
    <property type="term" value="F:phosphoprotein phosphatase activity"/>
    <property type="evidence" value="ECO:0007669"/>
    <property type="project" value="TreeGrafter"/>
</dbReference>
<dbReference type="RefSeq" id="WP_103077109.1">
    <property type="nucleotide sequence ID" value="NZ_AZRN01000021.1"/>
</dbReference>
<dbReference type="CDD" id="cd00082">
    <property type="entry name" value="HisKA"/>
    <property type="match status" value="1"/>
</dbReference>
<accession>A0A2K1P9L8</accession>
<comment type="caution">
    <text evidence="10">The sequence shown here is derived from an EMBL/GenBank/DDBJ whole genome shotgun (WGS) entry which is preliminary data.</text>
</comment>
<keyword evidence="8" id="KW-1133">Transmembrane helix</keyword>
<dbReference type="Pfam" id="PF00512">
    <property type="entry name" value="HisKA"/>
    <property type="match status" value="1"/>
</dbReference>
<dbReference type="SMART" id="SM00387">
    <property type="entry name" value="HATPase_c"/>
    <property type="match status" value="1"/>
</dbReference>
<evidence type="ECO:0000256" key="3">
    <source>
        <dbReference type="ARBA" id="ARBA00022553"/>
    </source>
</evidence>
<keyword evidence="6" id="KW-0902">Two-component regulatory system</keyword>
<reference evidence="10 11" key="1">
    <citation type="submission" date="2013-12" db="EMBL/GenBank/DDBJ databases">
        <title>Comparative genomics of Petrotoga isolates.</title>
        <authorList>
            <person name="Nesbo C.L."/>
            <person name="Charchuk R."/>
            <person name="Chow K."/>
        </authorList>
    </citation>
    <scope>NUCLEOTIDE SEQUENCE [LARGE SCALE GENOMIC DNA]</scope>
    <source>
        <strain evidence="10 11">DSM 14811</strain>
    </source>
</reference>
<dbReference type="SUPFAM" id="SSF55874">
    <property type="entry name" value="ATPase domain of HSP90 chaperone/DNA topoisomerase II/histidine kinase"/>
    <property type="match status" value="1"/>
</dbReference>
<evidence type="ECO:0000256" key="4">
    <source>
        <dbReference type="ARBA" id="ARBA00022679"/>
    </source>
</evidence>
<dbReference type="SUPFAM" id="SSF47384">
    <property type="entry name" value="Homodimeric domain of signal transducing histidine kinase"/>
    <property type="match status" value="1"/>
</dbReference>
<dbReference type="GO" id="GO:0016036">
    <property type="term" value="P:cellular response to phosphate starvation"/>
    <property type="evidence" value="ECO:0007669"/>
    <property type="project" value="TreeGrafter"/>
</dbReference>
<dbReference type="InterPro" id="IPR003661">
    <property type="entry name" value="HisK_dim/P_dom"/>
</dbReference>